<sequence>MSIHLDDMPVEIDQGDLQTRYLELGGMSIRYVRVPAGADMAPLLKGLPDDRCPSPHWGIVLTGALNVVHGDGSTETATAGSVYYWPPGHTATTEEPAEFIEVGPVEEMRQFYQHVRAMFSTHEEYEERS</sequence>
<dbReference type="Proteomes" id="UP000218165">
    <property type="component" value="Chromosome"/>
</dbReference>
<dbReference type="InterPro" id="IPR011051">
    <property type="entry name" value="RmlC_Cupin_sf"/>
</dbReference>
<keyword evidence="2" id="KW-1185">Reference proteome</keyword>
<evidence type="ECO:0000313" key="1">
    <source>
        <dbReference type="EMBL" id="ATG51220.1"/>
    </source>
</evidence>
<dbReference type="SUPFAM" id="SSF51182">
    <property type="entry name" value="RmlC-like cupins"/>
    <property type="match status" value="1"/>
</dbReference>
<accession>A0A291GMC8</accession>
<gene>
    <name evidence="1" type="ORF">CFK38_06535</name>
</gene>
<dbReference type="KEGG" id="brz:CFK38_06535"/>
<evidence type="ECO:0008006" key="3">
    <source>
        <dbReference type="Google" id="ProtNLM"/>
    </source>
</evidence>
<name>A0A291GMC8_9MICO</name>
<dbReference type="Gene3D" id="2.60.120.10">
    <property type="entry name" value="Jelly Rolls"/>
    <property type="match status" value="1"/>
</dbReference>
<evidence type="ECO:0000313" key="2">
    <source>
        <dbReference type="Proteomes" id="UP000218165"/>
    </source>
</evidence>
<reference evidence="2" key="1">
    <citation type="submission" date="2017-09" db="EMBL/GenBank/DDBJ databases">
        <title>Brachybacterium sp. VM2412.</title>
        <authorList>
            <person name="Tak E.J."/>
            <person name="Bae J.-W."/>
        </authorList>
    </citation>
    <scope>NUCLEOTIDE SEQUENCE [LARGE SCALE GENOMIC DNA]</scope>
    <source>
        <strain evidence="2">VM2412</strain>
    </source>
</reference>
<organism evidence="1 2">
    <name type="scientific">Brachybacterium vulturis</name>
    <dbReference type="NCBI Taxonomy" id="2017484"/>
    <lineage>
        <taxon>Bacteria</taxon>
        <taxon>Bacillati</taxon>
        <taxon>Actinomycetota</taxon>
        <taxon>Actinomycetes</taxon>
        <taxon>Micrococcales</taxon>
        <taxon>Dermabacteraceae</taxon>
        <taxon>Brachybacterium</taxon>
    </lineage>
</organism>
<dbReference type="EMBL" id="CP023563">
    <property type="protein sequence ID" value="ATG51220.1"/>
    <property type="molecule type" value="Genomic_DNA"/>
</dbReference>
<dbReference type="RefSeq" id="WP_096802356.1">
    <property type="nucleotide sequence ID" value="NZ_CP023563.1"/>
</dbReference>
<dbReference type="OrthoDB" id="1119958at2"/>
<dbReference type="AlphaFoldDB" id="A0A291GMC8"/>
<protein>
    <recommendedName>
        <fullName evidence="3">Cupin domain-containing protein</fullName>
    </recommendedName>
</protein>
<dbReference type="InterPro" id="IPR014710">
    <property type="entry name" value="RmlC-like_jellyroll"/>
</dbReference>
<proteinExistence type="predicted"/>